<gene>
    <name evidence="2" type="ORF">BU23DRAFT_570365</name>
</gene>
<dbReference type="EMBL" id="ML976697">
    <property type="protein sequence ID" value="KAF1970889.1"/>
    <property type="molecule type" value="Genomic_DNA"/>
</dbReference>
<keyword evidence="1" id="KW-0472">Membrane</keyword>
<dbReference type="Proteomes" id="UP000800036">
    <property type="component" value="Unassembled WGS sequence"/>
</dbReference>
<accession>A0A6A5V3Q3</accession>
<evidence type="ECO:0000256" key="1">
    <source>
        <dbReference type="SAM" id="Phobius"/>
    </source>
</evidence>
<evidence type="ECO:0000313" key="3">
    <source>
        <dbReference type="Proteomes" id="UP000800036"/>
    </source>
</evidence>
<protein>
    <submittedName>
        <fullName evidence="2">Uncharacterized protein</fullName>
    </submittedName>
</protein>
<organism evidence="2 3">
    <name type="scientific">Bimuria novae-zelandiae CBS 107.79</name>
    <dbReference type="NCBI Taxonomy" id="1447943"/>
    <lineage>
        <taxon>Eukaryota</taxon>
        <taxon>Fungi</taxon>
        <taxon>Dikarya</taxon>
        <taxon>Ascomycota</taxon>
        <taxon>Pezizomycotina</taxon>
        <taxon>Dothideomycetes</taxon>
        <taxon>Pleosporomycetidae</taxon>
        <taxon>Pleosporales</taxon>
        <taxon>Massarineae</taxon>
        <taxon>Didymosphaeriaceae</taxon>
        <taxon>Bimuria</taxon>
    </lineage>
</organism>
<keyword evidence="1" id="KW-0812">Transmembrane</keyword>
<reference evidence="2" key="1">
    <citation type="journal article" date="2020" name="Stud. Mycol.">
        <title>101 Dothideomycetes genomes: a test case for predicting lifestyles and emergence of pathogens.</title>
        <authorList>
            <person name="Haridas S."/>
            <person name="Albert R."/>
            <person name="Binder M."/>
            <person name="Bloem J."/>
            <person name="Labutti K."/>
            <person name="Salamov A."/>
            <person name="Andreopoulos B."/>
            <person name="Baker S."/>
            <person name="Barry K."/>
            <person name="Bills G."/>
            <person name="Bluhm B."/>
            <person name="Cannon C."/>
            <person name="Castanera R."/>
            <person name="Culley D."/>
            <person name="Daum C."/>
            <person name="Ezra D."/>
            <person name="Gonzalez J."/>
            <person name="Henrissat B."/>
            <person name="Kuo A."/>
            <person name="Liang C."/>
            <person name="Lipzen A."/>
            <person name="Lutzoni F."/>
            <person name="Magnuson J."/>
            <person name="Mondo S."/>
            <person name="Nolan M."/>
            <person name="Ohm R."/>
            <person name="Pangilinan J."/>
            <person name="Park H.-J."/>
            <person name="Ramirez L."/>
            <person name="Alfaro M."/>
            <person name="Sun H."/>
            <person name="Tritt A."/>
            <person name="Yoshinaga Y."/>
            <person name="Zwiers L.-H."/>
            <person name="Turgeon B."/>
            <person name="Goodwin S."/>
            <person name="Spatafora J."/>
            <person name="Crous P."/>
            <person name="Grigoriev I."/>
        </authorList>
    </citation>
    <scope>NUCLEOTIDE SEQUENCE</scope>
    <source>
        <strain evidence="2">CBS 107.79</strain>
    </source>
</reference>
<dbReference type="OrthoDB" id="2343925at2759"/>
<keyword evidence="3" id="KW-1185">Reference proteome</keyword>
<sequence length="300" mass="33579">MASVRPPESEVRALDRSATRILSKPEDHLWSARALSMNAWALWKNPKENSDLANQSTHLTPCESDSRQRCGFIIAVQCTTPKSLVAIAEDYVHARYDLEGRHYICDGDQAPEIHPMEFTERASFASSKRSQRRRSLYLGSPCLVIAPGWRIQGSVMADCLLMQSFITSALMCLVVGALTLAFKVNEYRLSGTISETSLTNADASAAKIHHDLGTLGCPIFCNSFIEHCKGFLSGDTLEREVLEGSFYNWVQTTATSHSCAALSLSFLRCVTAKVNRQPNRHLDQYRVEGFQRTSVRRHEY</sequence>
<feature type="transmembrane region" description="Helical" evidence="1">
    <location>
        <begin position="161"/>
        <end position="182"/>
    </location>
</feature>
<proteinExistence type="predicted"/>
<evidence type="ECO:0000313" key="2">
    <source>
        <dbReference type="EMBL" id="KAF1970889.1"/>
    </source>
</evidence>
<keyword evidence="1" id="KW-1133">Transmembrane helix</keyword>
<dbReference type="AlphaFoldDB" id="A0A6A5V3Q3"/>
<name>A0A6A5V3Q3_9PLEO</name>